<dbReference type="Proteomes" id="UP000035088">
    <property type="component" value="Unassembled WGS sequence"/>
</dbReference>
<accession>G7H091</accession>
<feature type="region of interest" description="Disordered" evidence="2">
    <location>
        <begin position="1"/>
        <end position="21"/>
    </location>
</feature>
<sequence length="115" mass="12271">MDTGDDELLQSWGRRRSDSDSIGDRASLVQTAVETAAAEGDLPLDVLSAAAITLQAARSDLDRLELALMRAASDNGHSWSVIAQVLGFRSKQAAHARASALVHRLEVRTGEEGES</sequence>
<dbReference type="AlphaFoldDB" id="G7H091"/>
<dbReference type="STRING" id="1073574.GOARA_035_00220"/>
<evidence type="ECO:0000256" key="2">
    <source>
        <dbReference type="SAM" id="MobiDB-lite"/>
    </source>
</evidence>
<proteinExistence type="predicted"/>
<dbReference type="RefSeq" id="WP_007321343.1">
    <property type="nucleotide sequence ID" value="NZ_BAEE01000035.1"/>
</dbReference>
<name>G7H091_9ACTN</name>
<evidence type="ECO:0000313" key="4">
    <source>
        <dbReference type="Proteomes" id="UP000035088"/>
    </source>
</evidence>
<protein>
    <recommendedName>
        <fullName evidence="5">DNA-binding protein</fullName>
    </recommendedName>
</protein>
<reference evidence="3 4" key="1">
    <citation type="submission" date="2011-11" db="EMBL/GenBank/DDBJ databases">
        <title>Whole genome shotgun sequence of Gordonia araii NBRC 100433.</title>
        <authorList>
            <person name="Yoshida Y."/>
            <person name="Hosoyama A."/>
            <person name="Tsuchikane K."/>
            <person name="Katsumata H."/>
            <person name="Yamazaki S."/>
            <person name="Fujita N."/>
        </authorList>
    </citation>
    <scope>NUCLEOTIDE SEQUENCE [LARGE SCALE GENOMIC DNA]</scope>
    <source>
        <strain evidence="3 4">NBRC 100433</strain>
    </source>
</reference>
<comment type="caution">
    <text evidence="3">The sequence shown here is derived from an EMBL/GenBank/DDBJ whole genome shotgun (WGS) entry which is preliminary data.</text>
</comment>
<evidence type="ECO:0000313" key="3">
    <source>
        <dbReference type="EMBL" id="GAB09266.1"/>
    </source>
</evidence>
<organism evidence="3 4">
    <name type="scientific">Gordonia araii NBRC 100433</name>
    <dbReference type="NCBI Taxonomy" id="1073574"/>
    <lineage>
        <taxon>Bacteria</taxon>
        <taxon>Bacillati</taxon>
        <taxon>Actinomycetota</taxon>
        <taxon>Actinomycetes</taxon>
        <taxon>Mycobacteriales</taxon>
        <taxon>Gordoniaceae</taxon>
        <taxon>Gordonia</taxon>
    </lineage>
</organism>
<keyword evidence="4" id="KW-1185">Reference proteome</keyword>
<dbReference type="OrthoDB" id="4578601at2"/>
<evidence type="ECO:0000256" key="1">
    <source>
        <dbReference type="SAM" id="Coils"/>
    </source>
</evidence>
<feature type="coiled-coil region" evidence="1">
    <location>
        <begin position="47"/>
        <end position="74"/>
    </location>
</feature>
<evidence type="ECO:0008006" key="5">
    <source>
        <dbReference type="Google" id="ProtNLM"/>
    </source>
</evidence>
<keyword evidence="1" id="KW-0175">Coiled coil</keyword>
<dbReference type="EMBL" id="BAEE01000035">
    <property type="protein sequence ID" value="GAB09266.1"/>
    <property type="molecule type" value="Genomic_DNA"/>
</dbReference>
<gene>
    <name evidence="3" type="ORF">GOARA_035_00220</name>
</gene>